<comment type="caution">
    <text evidence="8">The sequence shown here is derived from an EMBL/GenBank/DDBJ whole genome shotgun (WGS) entry which is preliminary data.</text>
</comment>
<accession>A0ABD0T5B2</accession>
<reference evidence="8 9" key="1">
    <citation type="submission" date="2024-06" db="EMBL/GenBank/DDBJ databases">
        <title>A chromosome-level genome assembly of beet webworm, Loxostege sticticalis.</title>
        <authorList>
            <person name="Zhang Y."/>
        </authorList>
    </citation>
    <scope>NUCLEOTIDE SEQUENCE [LARGE SCALE GENOMIC DNA]</scope>
    <source>
        <strain evidence="8">AQ028</strain>
        <tissue evidence="8">Male pupae</tissue>
    </source>
</reference>
<evidence type="ECO:0000256" key="3">
    <source>
        <dbReference type="ARBA" id="ARBA00022692"/>
    </source>
</evidence>
<evidence type="ECO:0000259" key="7">
    <source>
        <dbReference type="PROSITE" id="PS50850"/>
    </source>
</evidence>
<sequence>MSKLERVPFEEAMNMTGYGKFNFLTFLLCGSIVLSMDFEIFSVAFLVPASACELGTTSAQQGLMAATPVVGIIATSHFWGYLADTRGRKKVLCFSMTLSFVAGAAAALSPDWITFSVLKLISSTSVAGAFALAFTLLSECNPEAKRSALLVLTSTVFLCSNGIMAVIAIPVLPLKFSYYIPALGIHFNSWRLLNLIFSSSSAISAFGLLFALESPKFFLSVGQEDKAVDVLRSMFIINHKKSGEEYPVKSLALNEEAAPAAVKGFWSSIVAQTAPLFKPPLLRNTVLMSCIFFISYICINPFLMWMPFIMDGFMRSVLRGETGLTFCQRMRASQNTTIDQMENECALNEFAMTMVFGIGLILAVANTIATILVNYVKKKTLLITIQVLSGVAGVLVNTTSLWYLSAVFFLVFIAGVINFGFLSTFTVETFPTFVRAMAVSLTLMVGRGSAVVGINLLKELLNTNCEAAFYVFGSVTLVGASLHLLLPKEEAPAKKVSRNFMETAL</sequence>
<keyword evidence="4 6" id="KW-1133">Transmembrane helix</keyword>
<keyword evidence="3 6" id="KW-0812">Transmembrane</keyword>
<dbReference type="PROSITE" id="PS50850">
    <property type="entry name" value="MFS"/>
    <property type="match status" value="1"/>
</dbReference>
<evidence type="ECO:0000256" key="6">
    <source>
        <dbReference type="SAM" id="Phobius"/>
    </source>
</evidence>
<feature type="transmembrane region" description="Helical" evidence="6">
    <location>
        <begin position="286"/>
        <end position="308"/>
    </location>
</feature>
<dbReference type="Proteomes" id="UP001549921">
    <property type="component" value="Unassembled WGS sequence"/>
</dbReference>
<evidence type="ECO:0000313" key="9">
    <source>
        <dbReference type="Proteomes" id="UP001549921"/>
    </source>
</evidence>
<organism evidence="8 9">
    <name type="scientific">Loxostege sticticalis</name>
    <name type="common">Beet webworm moth</name>
    <dbReference type="NCBI Taxonomy" id="481309"/>
    <lineage>
        <taxon>Eukaryota</taxon>
        <taxon>Metazoa</taxon>
        <taxon>Ecdysozoa</taxon>
        <taxon>Arthropoda</taxon>
        <taxon>Hexapoda</taxon>
        <taxon>Insecta</taxon>
        <taxon>Pterygota</taxon>
        <taxon>Neoptera</taxon>
        <taxon>Endopterygota</taxon>
        <taxon>Lepidoptera</taxon>
        <taxon>Glossata</taxon>
        <taxon>Ditrysia</taxon>
        <taxon>Pyraloidea</taxon>
        <taxon>Crambidae</taxon>
        <taxon>Pyraustinae</taxon>
        <taxon>Loxostege</taxon>
    </lineage>
</organism>
<feature type="transmembrane region" description="Helical" evidence="6">
    <location>
        <begin position="192"/>
        <end position="212"/>
    </location>
</feature>
<comment type="subcellular location">
    <subcellularLocation>
        <location evidence="1">Membrane</location>
        <topology evidence="1">Multi-pass membrane protein</topology>
    </subcellularLocation>
</comment>
<feature type="transmembrane region" description="Helical" evidence="6">
    <location>
        <begin position="467"/>
        <end position="486"/>
    </location>
</feature>
<dbReference type="AlphaFoldDB" id="A0ABD0T5B2"/>
<dbReference type="InterPro" id="IPR020846">
    <property type="entry name" value="MFS_dom"/>
</dbReference>
<feature type="transmembrane region" description="Helical" evidence="6">
    <location>
        <begin position="59"/>
        <end position="79"/>
    </location>
</feature>
<feature type="domain" description="Major facilitator superfamily (MFS) profile" evidence="7">
    <location>
        <begin position="23"/>
        <end position="491"/>
    </location>
</feature>
<dbReference type="Pfam" id="PF07690">
    <property type="entry name" value="MFS_1"/>
    <property type="match status" value="1"/>
</dbReference>
<feature type="transmembrane region" description="Helical" evidence="6">
    <location>
        <begin position="433"/>
        <end position="455"/>
    </location>
</feature>
<dbReference type="PANTHER" id="PTHR23511:SF35">
    <property type="entry name" value="MAJOR FACILITATOR SUPERFAMILY (MFS) PROFILE DOMAIN-CONTAINING PROTEIN"/>
    <property type="match status" value="1"/>
</dbReference>
<evidence type="ECO:0000256" key="2">
    <source>
        <dbReference type="ARBA" id="ARBA00022448"/>
    </source>
</evidence>
<feature type="transmembrane region" description="Helical" evidence="6">
    <location>
        <begin position="402"/>
        <end position="421"/>
    </location>
</feature>
<dbReference type="Gene3D" id="1.20.1250.20">
    <property type="entry name" value="MFS general substrate transporter like domains"/>
    <property type="match status" value="1"/>
</dbReference>
<dbReference type="EMBL" id="JBEDNZ010000011">
    <property type="protein sequence ID" value="KAL0831745.1"/>
    <property type="molecule type" value="Genomic_DNA"/>
</dbReference>
<feature type="transmembrane region" description="Helical" evidence="6">
    <location>
        <begin position="350"/>
        <end position="373"/>
    </location>
</feature>
<evidence type="ECO:0000256" key="5">
    <source>
        <dbReference type="ARBA" id="ARBA00023136"/>
    </source>
</evidence>
<dbReference type="PANTHER" id="PTHR23511">
    <property type="entry name" value="SYNAPTIC VESICLE GLYCOPROTEIN 2"/>
    <property type="match status" value="1"/>
</dbReference>
<feature type="transmembrane region" description="Helical" evidence="6">
    <location>
        <begin position="21"/>
        <end position="47"/>
    </location>
</feature>
<dbReference type="InterPro" id="IPR011701">
    <property type="entry name" value="MFS"/>
</dbReference>
<keyword evidence="2" id="KW-0813">Transport</keyword>
<evidence type="ECO:0000313" key="8">
    <source>
        <dbReference type="EMBL" id="KAL0831745.1"/>
    </source>
</evidence>
<dbReference type="GO" id="GO:0016020">
    <property type="term" value="C:membrane"/>
    <property type="evidence" value="ECO:0007669"/>
    <property type="project" value="UniProtKB-SubCell"/>
</dbReference>
<gene>
    <name evidence="8" type="ORF">ABMA28_001287</name>
</gene>
<feature type="transmembrane region" description="Helical" evidence="6">
    <location>
        <begin position="115"/>
        <end position="137"/>
    </location>
</feature>
<evidence type="ECO:0000256" key="1">
    <source>
        <dbReference type="ARBA" id="ARBA00004141"/>
    </source>
</evidence>
<evidence type="ECO:0000256" key="4">
    <source>
        <dbReference type="ARBA" id="ARBA00022989"/>
    </source>
</evidence>
<name>A0ABD0T5B2_LOXSC</name>
<proteinExistence type="predicted"/>
<protein>
    <recommendedName>
        <fullName evidence="7">Major facilitator superfamily (MFS) profile domain-containing protein</fullName>
    </recommendedName>
</protein>
<keyword evidence="5 6" id="KW-0472">Membrane</keyword>
<dbReference type="InterPro" id="IPR036259">
    <property type="entry name" value="MFS_trans_sf"/>
</dbReference>
<feature type="transmembrane region" description="Helical" evidence="6">
    <location>
        <begin position="91"/>
        <end position="109"/>
    </location>
</feature>
<dbReference type="SUPFAM" id="SSF103473">
    <property type="entry name" value="MFS general substrate transporter"/>
    <property type="match status" value="1"/>
</dbReference>
<feature type="transmembrane region" description="Helical" evidence="6">
    <location>
        <begin position="149"/>
        <end position="172"/>
    </location>
</feature>